<protein>
    <submittedName>
        <fullName evidence="1">Uncharacterized protein</fullName>
    </submittedName>
</protein>
<comment type="caution">
    <text evidence="1">The sequence shown here is derived from an EMBL/GenBank/DDBJ whole genome shotgun (WGS) entry which is preliminary data.</text>
</comment>
<reference evidence="1" key="1">
    <citation type="submission" date="2021-02" db="EMBL/GenBank/DDBJ databases">
        <authorList>
            <person name="Nowell W R."/>
        </authorList>
    </citation>
    <scope>NUCLEOTIDE SEQUENCE</scope>
    <source>
        <strain evidence="1">Ploen Becks lab</strain>
    </source>
</reference>
<feature type="non-terminal residue" evidence="1">
    <location>
        <position position="83"/>
    </location>
</feature>
<organism evidence="1 2">
    <name type="scientific">Brachionus calyciflorus</name>
    <dbReference type="NCBI Taxonomy" id="104777"/>
    <lineage>
        <taxon>Eukaryota</taxon>
        <taxon>Metazoa</taxon>
        <taxon>Spiralia</taxon>
        <taxon>Gnathifera</taxon>
        <taxon>Rotifera</taxon>
        <taxon>Eurotatoria</taxon>
        <taxon>Monogononta</taxon>
        <taxon>Pseudotrocha</taxon>
        <taxon>Ploima</taxon>
        <taxon>Brachionidae</taxon>
        <taxon>Brachionus</taxon>
    </lineage>
</organism>
<proteinExistence type="predicted"/>
<gene>
    <name evidence="1" type="ORF">OXX778_LOCUS13531</name>
</gene>
<dbReference type="EMBL" id="CAJNOC010002618">
    <property type="protein sequence ID" value="CAF0943098.1"/>
    <property type="molecule type" value="Genomic_DNA"/>
</dbReference>
<keyword evidence="2" id="KW-1185">Reference proteome</keyword>
<name>A0A814CDY4_9BILA</name>
<evidence type="ECO:0000313" key="1">
    <source>
        <dbReference type="EMBL" id="CAF0943098.1"/>
    </source>
</evidence>
<sequence>MQQFLMNQLGYPTDIFMFSPSNSPPNKFIDQFKYVQPIQSVIFSNQGSPVSPTWYPSSPNIPSSPYPHGYPFFLTTPVVYQNQ</sequence>
<dbReference type="Proteomes" id="UP000663879">
    <property type="component" value="Unassembled WGS sequence"/>
</dbReference>
<accession>A0A814CDY4</accession>
<dbReference type="AlphaFoldDB" id="A0A814CDY4"/>
<evidence type="ECO:0000313" key="2">
    <source>
        <dbReference type="Proteomes" id="UP000663879"/>
    </source>
</evidence>